<organism evidence="10 11">
    <name type="scientific">Kluyveromyces dobzhanskii CBS 2104</name>
    <dbReference type="NCBI Taxonomy" id="1427455"/>
    <lineage>
        <taxon>Eukaryota</taxon>
        <taxon>Fungi</taxon>
        <taxon>Dikarya</taxon>
        <taxon>Ascomycota</taxon>
        <taxon>Saccharomycotina</taxon>
        <taxon>Saccharomycetes</taxon>
        <taxon>Saccharomycetales</taxon>
        <taxon>Saccharomycetaceae</taxon>
        <taxon>Kluyveromyces</taxon>
    </lineage>
</organism>
<dbReference type="Gene3D" id="3.40.50.300">
    <property type="entry name" value="P-loop containing nucleotide triphosphate hydrolases"/>
    <property type="match status" value="2"/>
</dbReference>
<dbReference type="InterPro" id="IPR000629">
    <property type="entry name" value="RNA-helicase_DEAD-box_CS"/>
</dbReference>
<evidence type="ECO:0000256" key="2">
    <source>
        <dbReference type="ARBA" id="ARBA00022741"/>
    </source>
</evidence>
<feature type="compositionally biased region" description="Basic residues" evidence="7">
    <location>
        <begin position="19"/>
        <end position="28"/>
    </location>
</feature>
<dbReference type="GO" id="GO:0003724">
    <property type="term" value="F:RNA helicase activity"/>
    <property type="evidence" value="ECO:0007669"/>
    <property type="project" value="UniProtKB-EC"/>
</dbReference>
<gene>
    <name evidence="10" type="ORF">KLDO_g695</name>
</gene>
<evidence type="ECO:0000256" key="5">
    <source>
        <dbReference type="ARBA" id="ARBA00022840"/>
    </source>
</evidence>
<dbReference type="InterPro" id="IPR014001">
    <property type="entry name" value="Helicase_ATP-bd"/>
</dbReference>
<dbReference type="EC" id="3.6.4.13" evidence="1"/>
<accession>A0A0A8L035</accession>
<keyword evidence="5 6" id="KW-0067">ATP-binding</keyword>
<dbReference type="CDD" id="cd17945">
    <property type="entry name" value="DEADc_DDX23"/>
    <property type="match status" value="1"/>
</dbReference>
<dbReference type="Proteomes" id="UP000031516">
    <property type="component" value="Unassembled WGS sequence"/>
</dbReference>
<keyword evidence="2 6" id="KW-0547">Nucleotide-binding</keyword>
<evidence type="ECO:0000256" key="7">
    <source>
        <dbReference type="SAM" id="MobiDB-lite"/>
    </source>
</evidence>
<evidence type="ECO:0000313" key="10">
    <source>
        <dbReference type="EMBL" id="CDO92375.1"/>
    </source>
</evidence>
<comment type="caution">
    <text evidence="10">The sequence shown here is derived from an EMBL/GenBank/DDBJ whole genome shotgun (WGS) entry which is preliminary data.</text>
</comment>
<name>A0A0A8L035_9SACH</name>
<dbReference type="InterPro" id="IPR011545">
    <property type="entry name" value="DEAD/DEAH_box_helicase_dom"/>
</dbReference>
<evidence type="ECO:0000256" key="1">
    <source>
        <dbReference type="ARBA" id="ARBA00012552"/>
    </source>
</evidence>
<feature type="domain" description="Helicase C-terminal" evidence="9">
    <location>
        <begin position="359"/>
        <end position="524"/>
    </location>
</feature>
<dbReference type="CDD" id="cd18787">
    <property type="entry name" value="SF2_C_DEAD"/>
    <property type="match status" value="1"/>
</dbReference>
<dbReference type="GO" id="GO:0016787">
    <property type="term" value="F:hydrolase activity"/>
    <property type="evidence" value="ECO:0007669"/>
    <property type="project" value="UniProtKB-KW"/>
</dbReference>
<feature type="domain" description="Helicase ATP-binding" evidence="8">
    <location>
        <begin position="167"/>
        <end position="349"/>
    </location>
</feature>
<evidence type="ECO:0000259" key="8">
    <source>
        <dbReference type="PROSITE" id="PS51192"/>
    </source>
</evidence>
<evidence type="ECO:0000256" key="6">
    <source>
        <dbReference type="RuleBase" id="RU000492"/>
    </source>
</evidence>
<evidence type="ECO:0000313" key="11">
    <source>
        <dbReference type="Proteomes" id="UP000031516"/>
    </source>
</evidence>
<keyword evidence="4 6" id="KW-0347">Helicase</keyword>
<keyword evidence="11" id="KW-1185">Reference proteome</keyword>
<dbReference type="InterPro" id="IPR001650">
    <property type="entry name" value="Helicase_C-like"/>
</dbReference>
<protein>
    <recommendedName>
        <fullName evidence="1">RNA helicase</fullName>
        <ecNumber evidence="1">3.6.4.13</ecNumber>
    </recommendedName>
</protein>
<dbReference type="EMBL" id="CCBQ010000013">
    <property type="protein sequence ID" value="CDO92375.1"/>
    <property type="molecule type" value="Genomic_DNA"/>
</dbReference>
<reference evidence="10 11" key="1">
    <citation type="submission" date="2014-03" db="EMBL/GenBank/DDBJ databases">
        <title>The genome of Kluyveromyces dobzhanskii.</title>
        <authorList>
            <person name="Nystedt B."/>
            <person name="Astrom S."/>
        </authorList>
    </citation>
    <scope>NUCLEOTIDE SEQUENCE [LARGE SCALE GENOMIC DNA]</scope>
    <source>
        <strain evidence="10 11">CBS 2104</strain>
    </source>
</reference>
<keyword evidence="3 6" id="KW-0378">Hydrolase</keyword>
<dbReference type="SUPFAM" id="SSF52540">
    <property type="entry name" value="P-loop containing nucleoside triphosphate hydrolases"/>
    <property type="match status" value="1"/>
</dbReference>
<proteinExistence type="inferred from homology"/>
<dbReference type="PANTHER" id="PTHR47958">
    <property type="entry name" value="ATP-DEPENDENT RNA HELICASE DBP3"/>
    <property type="match status" value="1"/>
</dbReference>
<evidence type="ECO:0000259" key="9">
    <source>
        <dbReference type="PROSITE" id="PS51194"/>
    </source>
</evidence>
<sequence length="537" mass="60651">MPRPISIEKLVSEADSAKKPRVLNRKRASALPSKDSNQIVHPTYKKPKNNSSPSEDKQSENETSGELEDLRSLARKSAEILSKQKNGDEGIVNNYLGKHWSEKKRDEMTTRDWRILCEDFSISSKGGFVEKPLRNWHELNLIPADLLDIITKTLHYKEPTPIQRSTIPNVANNRDFIGVASTGSGKTLSFLLPILIKISKKPLMNSINKHDGPLALILAPTRELAQQIQREGQLITKNWKRRCNIVSIVGGHSLDEISTNLRDGCDILVATPGRLIDCLESHILFLKQLETLVLDEADRMIDFGFEDQLTTILAKTETLPDRQTMMFTATFSPTIEKVANGYLKKPSYVTVGGGEFKPKIKQIVEYIPNEEDRLKALVKDYLPKYKSPIIIFINYKRTADWLFDKLKDARFRVTTLHGSKSQEQREHSLSLLRNGKVDILIATDVAGRGIDIPNVTLVINLQFPKTFDSFVHRVGRTGRAGKVGTALTFLGESEESDSMMQLFDYIKKNDVTGENFISREAKTKYNMGKATYKPIII</sequence>
<dbReference type="SMART" id="SM00487">
    <property type="entry name" value="DEXDc"/>
    <property type="match status" value="1"/>
</dbReference>
<dbReference type="SMART" id="SM00490">
    <property type="entry name" value="HELICc"/>
    <property type="match status" value="1"/>
</dbReference>
<dbReference type="AlphaFoldDB" id="A0A0A8L035"/>
<dbReference type="InterPro" id="IPR027417">
    <property type="entry name" value="P-loop_NTPase"/>
</dbReference>
<evidence type="ECO:0000256" key="4">
    <source>
        <dbReference type="ARBA" id="ARBA00022806"/>
    </source>
</evidence>
<dbReference type="GO" id="GO:0005524">
    <property type="term" value="F:ATP binding"/>
    <property type="evidence" value="ECO:0007669"/>
    <property type="project" value="UniProtKB-KW"/>
</dbReference>
<dbReference type="Pfam" id="PF00270">
    <property type="entry name" value="DEAD"/>
    <property type="match status" value="1"/>
</dbReference>
<dbReference type="Pfam" id="PF00271">
    <property type="entry name" value="Helicase_C"/>
    <property type="match status" value="1"/>
</dbReference>
<dbReference type="PROSITE" id="PS51194">
    <property type="entry name" value="HELICASE_CTER"/>
    <property type="match status" value="1"/>
</dbReference>
<comment type="similarity">
    <text evidence="6">Belongs to the DEAD box helicase family.</text>
</comment>
<dbReference type="OrthoDB" id="196131at2759"/>
<evidence type="ECO:0000256" key="3">
    <source>
        <dbReference type="ARBA" id="ARBA00022801"/>
    </source>
</evidence>
<feature type="region of interest" description="Disordered" evidence="7">
    <location>
        <begin position="1"/>
        <end position="71"/>
    </location>
</feature>
<dbReference type="PROSITE" id="PS00039">
    <property type="entry name" value="DEAD_ATP_HELICASE"/>
    <property type="match status" value="1"/>
</dbReference>
<dbReference type="PROSITE" id="PS51192">
    <property type="entry name" value="HELICASE_ATP_BIND_1"/>
    <property type="match status" value="1"/>
</dbReference>
<dbReference type="GO" id="GO:0003676">
    <property type="term" value="F:nucleic acid binding"/>
    <property type="evidence" value="ECO:0007669"/>
    <property type="project" value="InterPro"/>
</dbReference>